<sequence length="194" mass="21965">MTYVQVNHDFIKFIDPSLYADVLNKSDDGICVIRLQLICERFLSVYLKERISPENIEFFVSGKGKSAEILRHFNERLTTSIASGLPAELARALKHINKIRNHFAHSLDHKIMQSDMDKYFELVDLFKVDVGMIHGYEGPVREAKISSDGKVVNAVDNFQAGFTAATYFLMTKAGLWLANDLQKRGQLSLGEPLQ</sequence>
<reference evidence="1 2" key="1">
    <citation type="submission" date="2022-07" db="EMBL/GenBank/DDBJ databases">
        <authorList>
            <person name="Abrouk D."/>
            <person name="Moenne-Loccoz Y."/>
            <person name="Todorovic I."/>
            <person name="Raicevic V."/>
            <person name="Jovicic-Petrovic J."/>
        </authorList>
    </citation>
    <scope>NUCLEOTIDE SEQUENCE [LARGE SCALE GENOMIC DNA]</scope>
    <source>
        <strain evidence="2">IT-P374</strain>
    </source>
</reference>
<name>A0ABY7ZAQ9_9PSED</name>
<organism evidence="1 2">
    <name type="scientific">Pseudomonas serboccidentalis</name>
    <dbReference type="NCBI Taxonomy" id="2964670"/>
    <lineage>
        <taxon>Bacteria</taxon>
        <taxon>Pseudomonadati</taxon>
        <taxon>Pseudomonadota</taxon>
        <taxon>Gammaproteobacteria</taxon>
        <taxon>Pseudomonadales</taxon>
        <taxon>Pseudomonadaceae</taxon>
        <taxon>Pseudomonas</taxon>
    </lineage>
</organism>
<evidence type="ECO:0000313" key="2">
    <source>
        <dbReference type="Proteomes" id="UP001222282"/>
    </source>
</evidence>
<dbReference type="EMBL" id="CP101655">
    <property type="protein sequence ID" value="WDR36779.1"/>
    <property type="molecule type" value="Genomic_DNA"/>
</dbReference>
<dbReference type="RefSeq" id="WP_274658575.1">
    <property type="nucleotide sequence ID" value="NZ_CP101655.1"/>
</dbReference>
<evidence type="ECO:0000313" key="1">
    <source>
        <dbReference type="EMBL" id="WDR36779.1"/>
    </source>
</evidence>
<accession>A0ABY7ZAQ9</accession>
<dbReference type="Proteomes" id="UP001222282">
    <property type="component" value="Chromosome"/>
</dbReference>
<keyword evidence="2" id="KW-1185">Reference proteome</keyword>
<gene>
    <name evidence="1" type="ORF">NN484_03385</name>
</gene>
<evidence type="ECO:0008006" key="3">
    <source>
        <dbReference type="Google" id="ProtNLM"/>
    </source>
</evidence>
<proteinExistence type="predicted"/>
<protein>
    <recommendedName>
        <fullName evidence="3">RiboL-PSP-HEPN domain-containing protein</fullName>
    </recommendedName>
</protein>